<evidence type="ECO:0000313" key="2">
    <source>
        <dbReference type="Proteomes" id="UP000472727"/>
    </source>
</evidence>
<evidence type="ECO:0008006" key="3">
    <source>
        <dbReference type="Google" id="ProtNLM"/>
    </source>
</evidence>
<comment type="caution">
    <text evidence="1">The sequence shown here is derived from an EMBL/GenBank/DDBJ whole genome shotgun (WGS) entry which is preliminary data.</text>
</comment>
<gene>
    <name evidence="1" type="ORF">TWF106_002286</name>
</gene>
<dbReference type="EMBL" id="WIWS01000142">
    <property type="protein sequence ID" value="KAF3202759.1"/>
    <property type="molecule type" value="Genomic_DNA"/>
</dbReference>
<protein>
    <recommendedName>
        <fullName evidence="3">Ryanodine receptor Ryr domain-containing protein</fullName>
    </recommendedName>
</protein>
<dbReference type="Gene3D" id="6.20.350.10">
    <property type="match status" value="2"/>
</dbReference>
<organism evidence="1 2">
    <name type="scientific">Orbilia oligospora</name>
    <name type="common">Nematode-trapping fungus</name>
    <name type="synonym">Arthrobotrys oligospora</name>
    <dbReference type="NCBI Taxonomy" id="2813651"/>
    <lineage>
        <taxon>Eukaryota</taxon>
        <taxon>Fungi</taxon>
        <taxon>Dikarya</taxon>
        <taxon>Ascomycota</taxon>
        <taxon>Pezizomycotina</taxon>
        <taxon>Orbiliomycetes</taxon>
        <taxon>Orbiliales</taxon>
        <taxon>Orbiliaceae</taxon>
        <taxon>Orbilia</taxon>
    </lineage>
</organism>
<sequence>MPPTNVLLAGDASVDVLIYPARPGELGNTWHKHMLRTCRQRSGATLISKFLSYVALDYNLKIHEPILASPVNIQHESVKSILELEIHDDNDPSYLTLRLNRTQQLNYQSTWQSPWPSASLGTIDSTEKDILVFQDTQGSFNNPDDAIHFLRNARPGVLIYHMAPKLALGSIWETIRNGVYMDGGTQDPEKLVVVVSANDLRAEGIQLSHGLSWEKTCEDFIEQLGSVGRLVSLVTCAHLVVTFSCDGVIYHRGGQLNQPILYFDPNCIEGEFLRQNLGEVPGIKEAFIAGMVTHLGGSVRNLGEAIELALLSSRRLAASGLVRGLNSKDKPEHLVPHIMGTLVPSEYPIFKLSIPSDVIGSGSDHYWSILDRMVGDPAQVARDVVKHGITSSGSSGIPTARFGRLVLVDRHEIESFRIISNVLRDYIDLPQTRPVSIAFFGPRGSGRSYAAIEMGRTLLNGRKISKFRMDLTQISTPTDLIPIFHSIRDCNLEGGFPLVYINGFDTLVPGSSLPWLFHLLTPMLHGRFVDNGESRPIGRAIFFLGSINFKTYQKFQNQLGGSSRGLTPPRFEEFLGCLHGYVNMLGPDCVGEHDRLYPVRRAVILRELLDKREPKLKVDGKISIDESVLDGLLLVPSYRQGIRSLKSIISMSRLNGAHQFERAALPPAGQLDLHVNSDEFLRYLDGKILAESVREHLAQNIHIEYLKKRFSMGMSDEDRKRPGHQPWDQLPEEFRESARAHADNIPRKLRLISCFLAEKQDHMHRKPVEEFSPGEIEVLAKHEHDRWNAERLQKQWTKSSNTDPTVRTSSFLVAWSDLAKEWQDVDRELVASYPNILPEDHQIYRMGGVR</sequence>
<proteinExistence type="predicted"/>
<name>A0A6G1MEF0_ORBOL</name>
<dbReference type="AlphaFoldDB" id="A0A6G1MEF0"/>
<evidence type="ECO:0000313" key="1">
    <source>
        <dbReference type="EMBL" id="KAF3202759.1"/>
    </source>
</evidence>
<dbReference type="Proteomes" id="UP000472727">
    <property type="component" value="Unassembled WGS sequence"/>
</dbReference>
<accession>A0A6G1MEF0</accession>
<reference evidence="1 2" key="1">
    <citation type="submission" date="2019-06" db="EMBL/GenBank/DDBJ databases">
        <authorList>
            <person name="Palmer J.M."/>
        </authorList>
    </citation>
    <scope>NUCLEOTIDE SEQUENCE [LARGE SCALE GENOMIC DNA]</scope>
    <source>
        <strain evidence="1 2">TWF106</strain>
    </source>
</reference>